<evidence type="ECO:0000256" key="1">
    <source>
        <dbReference type="SAM" id="MobiDB-lite"/>
    </source>
</evidence>
<feature type="signal peptide" evidence="3">
    <location>
        <begin position="1"/>
        <end position="27"/>
    </location>
</feature>
<keyword evidence="3" id="KW-0732">Signal</keyword>
<feature type="transmembrane region" description="Helical" evidence="2">
    <location>
        <begin position="196"/>
        <end position="220"/>
    </location>
</feature>
<feature type="transmembrane region" description="Helical" evidence="2">
    <location>
        <begin position="232"/>
        <end position="258"/>
    </location>
</feature>
<proteinExistence type="predicted"/>
<dbReference type="Proteomes" id="UP000274541">
    <property type="component" value="Unassembled WGS sequence"/>
</dbReference>
<gene>
    <name evidence="4" type="ORF">ALQ37_200026</name>
</gene>
<evidence type="ECO:0000313" key="5">
    <source>
        <dbReference type="Proteomes" id="UP000274541"/>
    </source>
</evidence>
<dbReference type="EMBL" id="RBPX01000180">
    <property type="protein sequence ID" value="RMO65456.1"/>
    <property type="molecule type" value="Genomic_DNA"/>
</dbReference>
<sequence length="265" mass="28448">MKISIFRQIIYSLLFIFSTFLVSPAFAYDSDVSISPVIENSAPLETSGGVGSSSDVPDVPSSSSSSSQSYALELIASVVWIAHKCYLLIGLCLILAGLYSLKLWADQPGRTSVYKPLIMIGVGILMFSMLDTVTTTMNTLRGEKSGVCFVADSDLTAKLSSKSSCWDTAQSELSGATADRINKIGDTTTTEKLLEYLQIFFALAQAIGYVYFGIAVHGLYKLSHGSNRDGPYKSLVVMIASALIIDLPHTAVGIFNILKALGVNI</sequence>
<organism evidence="4 5">
    <name type="scientific">Pseudomonas syringae pv. aptata</name>
    <dbReference type="NCBI Taxonomy" id="83167"/>
    <lineage>
        <taxon>Bacteria</taxon>
        <taxon>Pseudomonadati</taxon>
        <taxon>Pseudomonadota</taxon>
        <taxon>Gammaproteobacteria</taxon>
        <taxon>Pseudomonadales</taxon>
        <taxon>Pseudomonadaceae</taxon>
        <taxon>Pseudomonas</taxon>
        <taxon>Pseudomonas syringae</taxon>
    </lineage>
</organism>
<protein>
    <submittedName>
        <fullName evidence="4">Uncharacterized protein</fullName>
    </submittedName>
</protein>
<reference evidence="4 5" key="1">
    <citation type="submission" date="2018-08" db="EMBL/GenBank/DDBJ databases">
        <title>Recombination of ecologically and evolutionarily significant loci maintains genetic cohesion in the Pseudomonas syringae species complex.</title>
        <authorList>
            <person name="Dillon M."/>
            <person name="Thakur S."/>
            <person name="Almeida R.N.D."/>
            <person name="Weir B.S."/>
            <person name="Guttman D.S."/>
        </authorList>
    </citation>
    <scope>NUCLEOTIDE SEQUENCE [LARGE SCALE GENOMIC DNA]</scope>
    <source>
        <strain evidence="4 5">ICMP 4388</strain>
    </source>
</reference>
<evidence type="ECO:0000313" key="4">
    <source>
        <dbReference type="EMBL" id="RMO65456.1"/>
    </source>
</evidence>
<keyword evidence="2" id="KW-1133">Transmembrane helix</keyword>
<keyword evidence="2" id="KW-0472">Membrane</keyword>
<feature type="region of interest" description="Disordered" evidence="1">
    <location>
        <begin position="45"/>
        <end position="66"/>
    </location>
</feature>
<accession>A0A3M3X662</accession>
<comment type="caution">
    <text evidence="4">The sequence shown here is derived from an EMBL/GenBank/DDBJ whole genome shotgun (WGS) entry which is preliminary data.</text>
</comment>
<feature type="chain" id="PRO_5017927694" evidence="3">
    <location>
        <begin position="28"/>
        <end position="265"/>
    </location>
</feature>
<feature type="compositionally biased region" description="Low complexity" evidence="1">
    <location>
        <begin position="52"/>
        <end position="66"/>
    </location>
</feature>
<name>A0A3M3X662_PSEAP</name>
<keyword evidence="2" id="KW-0812">Transmembrane</keyword>
<evidence type="ECO:0000256" key="3">
    <source>
        <dbReference type="SAM" id="SignalP"/>
    </source>
</evidence>
<dbReference type="AlphaFoldDB" id="A0A3M3X662"/>
<feature type="transmembrane region" description="Helical" evidence="2">
    <location>
        <begin position="74"/>
        <end position="101"/>
    </location>
</feature>
<evidence type="ECO:0000256" key="2">
    <source>
        <dbReference type="SAM" id="Phobius"/>
    </source>
</evidence>
<dbReference type="RefSeq" id="WP_150116854.1">
    <property type="nucleotide sequence ID" value="NZ_LJRP01000139.1"/>
</dbReference>